<comment type="caution">
    <text evidence="7">The sequence shown here is derived from an EMBL/GenBank/DDBJ whole genome shotgun (WGS) entry which is preliminary data.</text>
</comment>
<dbReference type="InterPro" id="IPR047817">
    <property type="entry name" value="ABC2_TM_bact-type"/>
</dbReference>
<proteinExistence type="inferred from homology"/>
<keyword evidence="2 5" id="KW-0812">Transmembrane</keyword>
<keyword evidence="3 5" id="KW-1133">Transmembrane helix</keyword>
<keyword evidence="5" id="KW-1003">Cell membrane</keyword>
<protein>
    <recommendedName>
        <fullName evidence="5">Transport permease protein</fullName>
    </recommendedName>
</protein>
<evidence type="ECO:0000256" key="4">
    <source>
        <dbReference type="ARBA" id="ARBA00023136"/>
    </source>
</evidence>
<evidence type="ECO:0000256" key="3">
    <source>
        <dbReference type="ARBA" id="ARBA00022989"/>
    </source>
</evidence>
<dbReference type="GO" id="GO:0140359">
    <property type="term" value="F:ABC-type transporter activity"/>
    <property type="evidence" value="ECO:0007669"/>
    <property type="project" value="InterPro"/>
</dbReference>
<evidence type="ECO:0000259" key="6">
    <source>
        <dbReference type="PROSITE" id="PS51012"/>
    </source>
</evidence>
<dbReference type="PANTHER" id="PTHR43027">
    <property type="entry name" value="DOXORUBICIN RESISTANCE ABC TRANSPORTER PERMEASE PROTEIN DRRC-RELATED"/>
    <property type="match status" value="1"/>
</dbReference>
<evidence type="ECO:0000256" key="2">
    <source>
        <dbReference type="ARBA" id="ARBA00022692"/>
    </source>
</evidence>
<evidence type="ECO:0000256" key="1">
    <source>
        <dbReference type="ARBA" id="ARBA00004141"/>
    </source>
</evidence>
<feature type="transmembrane region" description="Helical" evidence="5">
    <location>
        <begin position="168"/>
        <end position="193"/>
    </location>
</feature>
<feature type="transmembrane region" description="Helical" evidence="5">
    <location>
        <begin position="98"/>
        <end position="126"/>
    </location>
</feature>
<feature type="domain" description="ABC transmembrane type-2" evidence="6">
    <location>
        <begin position="20"/>
        <end position="247"/>
    </location>
</feature>
<dbReference type="EMBL" id="QMFB01000012">
    <property type="protein sequence ID" value="RAV19351.1"/>
    <property type="molecule type" value="Genomic_DNA"/>
</dbReference>
<sequence>MSGLLKLIAFDFRLYFRDWLTIFWLLVYPVLMLLIFGSIFGDQPVAAPGTRYIESYVPALCVMNVMSVSVFTLNINMITQRENGVLRRFRVSPLRASAVLASHAVQGVFLVLVGAIEIIAVAKIVWDIPVSASGLLTLFLCLLFGCIGFFSLGFAMSGLTRTAGGASGLAMVVFFPFLFLSGVAMPVTIYPPFMQRISEWIPMTYFVDLAQGVWQGSALTAFGVELAVLAGFAAVCVALAFLLFRWEN</sequence>
<dbReference type="PRINTS" id="PR00164">
    <property type="entry name" value="ABC2TRNSPORT"/>
</dbReference>
<dbReference type="Proteomes" id="UP000250369">
    <property type="component" value="Unassembled WGS sequence"/>
</dbReference>
<feature type="transmembrane region" description="Helical" evidence="5">
    <location>
        <begin position="132"/>
        <end position="156"/>
    </location>
</feature>
<dbReference type="PROSITE" id="PS51012">
    <property type="entry name" value="ABC_TM2"/>
    <property type="match status" value="1"/>
</dbReference>
<feature type="transmembrane region" description="Helical" evidence="5">
    <location>
        <begin position="213"/>
        <end position="244"/>
    </location>
</feature>
<dbReference type="PIRSF" id="PIRSF006648">
    <property type="entry name" value="DrrB"/>
    <property type="match status" value="1"/>
</dbReference>
<feature type="transmembrane region" description="Helical" evidence="5">
    <location>
        <begin position="21"/>
        <end position="41"/>
    </location>
</feature>
<dbReference type="GO" id="GO:0043190">
    <property type="term" value="C:ATP-binding cassette (ABC) transporter complex"/>
    <property type="evidence" value="ECO:0007669"/>
    <property type="project" value="InterPro"/>
</dbReference>
<evidence type="ECO:0000313" key="8">
    <source>
        <dbReference type="Proteomes" id="UP000250369"/>
    </source>
</evidence>
<gene>
    <name evidence="7" type="ORF">DQG23_20345</name>
</gene>
<keyword evidence="4 5" id="KW-0472">Membrane</keyword>
<dbReference type="AlphaFoldDB" id="A0A329MHC9"/>
<dbReference type="InterPro" id="IPR013525">
    <property type="entry name" value="ABC2_TM"/>
</dbReference>
<dbReference type="PANTHER" id="PTHR43027:SF2">
    <property type="entry name" value="TRANSPORT PERMEASE PROTEIN"/>
    <property type="match status" value="1"/>
</dbReference>
<dbReference type="InterPro" id="IPR052902">
    <property type="entry name" value="ABC-2_transporter"/>
</dbReference>
<dbReference type="OrthoDB" id="9774758at2"/>
<dbReference type="InterPro" id="IPR000412">
    <property type="entry name" value="ABC_2_transport"/>
</dbReference>
<comment type="subcellular location">
    <subcellularLocation>
        <location evidence="5">Cell membrane</location>
        <topology evidence="5">Multi-pass membrane protein</topology>
    </subcellularLocation>
    <subcellularLocation>
        <location evidence="1">Membrane</location>
        <topology evidence="1">Multi-pass membrane protein</topology>
    </subcellularLocation>
</comment>
<dbReference type="RefSeq" id="WP_113032712.1">
    <property type="nucleotide sequence ID" value="NZ_QMFB01000012.1"/>
</dbReference>
<evidence type="ECO:0000256" key="5">
    <source>
        <dbReference type="RuleBase" id="RU361157"/>
    </source>
</evidence>
<organism evidence="7 8">
    <name type="scientific">Paenibacillus contaminans</name>
    <dbReference type="NCBI Taxonomy" id="450362"/>
    <lineage>
        <taxon>Bacteria</taxon>
        <taxon>Bacillati</taxon>
        <taxon>Bacillota</taxon>
        <taxon>Bacilli</taxon>
        <taxon>Bacillales</taxon>
        <taxon>Paenibacillaceae</taxon>
        <taxon>Paenibacillus</taxon>
    </lineage>
</organism>
<feature type="transmembrane region" description="Helical" evidence="5">
    <location>
        <begin position="56"/>
        <end position="77"/>
    </location>
</feature>
<keyword evidence="5" id="KW-0813">Transport</keyword>
<reference evidence="7 8" key="1">
    <citation type="journal article" date="2009" name="Int. J. Syst. Evol. Microbiol.">
        <title>Paenibacillus contaminans sp. nov., isolated from a contaminated laboratory plate.</title>
        <authorList>
            <person name="Chou J.H."/>
            <person name="Lee J.H."/>
            <person name="Lin M.C."/>
            <person name="Chang P.S."/>
            <person name="Arun A.B."/>
            <person name="Young C.C."/>
            <person name="Chen W.M."/>
        </authorList>
    </citation>
    <scope>NUCLEOTIDE SEQUENCE [LARGE SCALE GENOMIC DNA]</scope>
    <source>
        <strain evidence="7 8">CKOBP-6</strain>
    </source>
</reference>
<keyword evidence="8" id="KW-1185">Reference proteome</keyword>
<name>A0A329MHC9_9BACL</name>
<evidence type="ECO:0000313" key="7">
    <source>
        <dbReference type="EMBL" id="RAV19351.1"/>
    </source>
</evidence>
<dbReference type="Pfam" id="PF01061">
    <property type="entry name" value="ABC2_membrane"/>
    <property type="match status" value="1"/>
</dbReference>
<comment type="similarity">
    <text evidence="5">Belongs to the ABC-2 integral membrane protein family.</text>
</comment>
<accession>A0A329MHC9</accession>